<name>A1RQS6_PYRIL</name>
<dbReference type="eggNOG" id="arCOG01474">
    <property type="taxonomic scope" value="Archaea"/>
</dbReference>
<evidence type="ECO:0000313" key="10">
    <source>
        <dbReference type="EMBL" id="ABL87308.1"/>
    </source>
</evidence>
<proteinExistence type="predicted"/>
<evidence type="ECO:0000256" key="1">
    <source>
        <dbReference type="ARBA" id="ARBA00004141"/>
    </source>
</evidence>
<comment type="subcellular location">
    <subcellularLocation>
        <location evidence="1">Membrane</location>
        <topology evidence="1">Multi-pass membrane protein</topology>
    </subcellularLocation>
</comment>
<dbReference type="Pfam" id="PF16916">
    <property type="entry name" value="ZT_dimer"/>
    <property type="match status" value="1"/>
</dbReference>
<dbReference type="EMBL" id="CP000504">
    <property type="protein sequence ID" value="ABL87308.1"/>
    <property type="molecule type" value="Genomic_DNA"/>
</dbReference>
<dbReference type="KEGG" id="pis:Pisl_0125"/>
<feature type="compositionally biased region" description="Basic and acidic residues" evidence="6">
    <location>
        <begin position="277"/>
        <end position="296"/>
    </location>
</feature>
<keyword evidence="5 7" id="KW-0472">Membrane</keyword>
<feature type="transmembrane region" description="Helical" evidence="7">
    <location>
        <begin position="31"/>
        <end position="54"/>
    </location>
</feature>
<feature type="domain" description="Cation efflux protein transmembrane" evidence="8">
    <location>
        <begin position="9"/>
        <end position="209"/>
    </location>
</feature>
<dbReference type="HOGENOM" id="CLU_013430_3_0_2"/>
<dbReference type="Gene3D" id="1.20.1510.10">
    <property type="entry name" value="Cation efflux protein transmembrane domain"/>
    <property type="match status" value="1"/>
</dbReference>
<dbReference type="SUPFAM" id="SSF161111">
    <property type="entry name" value="Cation efflux protein transmembrane domain-like"/>
    <property type="match status" value="1"/>
</dbReference>
<evidence type="ECO:0000256" key="5">
    <source>
        <dbReference type="ARBA" id="ARBA00023136"/>
    </source>
</evidence>
<evidence type="ECO:0000256" key="6">
    <source>
        <dbReference type="SAM" id="MobiDB-lite"/>
    </source>
</evidence>
<dbReference type="InterPro" id="IPR036837">
    <property type="entry name" value="Cation_efflux_CTD_sf"/>
</dbReference>
<dbReference type="SUPFAM" id="SSF160240">
    <property type="entry name" value="Cation efflux protein cytoplasmic domain-like"/>
    <property type="match status" value="1"/>
</dbReference>
<dbReference type="AlphaFoldDB" id="A1RQS6"/>
<feature type="transmembrane region" description="Helical" evidence="7">
    <location>
        <begin position="177"/>
        <end position="194"/>
    </location>
</feature>
<dbReference type="Proteomes" id="UP000002595">
    <property type="component" value="Chromosome"/>
</dbReference>
<feature type="compositionally biased region" description="Pro residues" evidence="6">
    <location>
        <begin position="308"/>
        <end position="317"/>
    </location>
</feature>
<dbReference type="GO" id="GO:0016020">
    <property type="term" value="C:membrane"/>
    <property type="evidence" value="ECO:0007669"/>
    <property type="project" value="UniProtKB-SubCell"/>
</dbReference>
<feature type="region of interest" description="Disordered" evidence="6">
    <location>
        <begin position="277"/>
        <end position="317"/>
    </location>
</feature>
<evidence type="ECO:0000256" key="2">
    <source>
        <dbReference type="ARBA" id="ARBA00022448"/>
    </source>
</evidence>
<dbReference type="GO" id="GO:0008324">
    <property type="term" value="F:monoatomic cation transmembrane transporter activity"/>
    <property type="evidence" value="ECO:0007669"/>
    <property type="project" value="InterPro"/>
</dbReference>
<reference evidence="10" key="1">
    <citation type="submission" date="2006-12" db="EMBL/GenBank/DDBJ databases">
        <title>Complete sequence of Pyrobaculum islandicum DSM 4184.</title>
        <authorList>
            <person name="Copeland A."/>
            <person name="Lucas S."/>
            <person name="Lapidus A."/>
            <person name="Barry K."/>
            <person name="Detter J.C."/>
            <person name="Glavina del Rio T."/>
            <person name="Dalin E."/>
            <person name="Tice H."/>
            <person name="Pitluck S."/>
            <person name="Meincke L."/>
            <person name="Brettin T."/>
            <person name="Bruce D."/>
            <person name="Han C."/>
            <person name="Tapia R."/>
            <person name="Gilna P."/>
            <person name="Schmutz J."/>
            <person name="Larimer F."/>
            <person name="Land M."/>
            <person name="Hauser L."/>
            <person name="Kyrpides N."/>
            <person name="Mikhailova N."/>
            <person name="Cozen A.E."/>
            <person name="Fitz-Gibbon S.T."/>
            <person name="House C.H."/>
            <person name="Saltikov C."/>
            <person name="Lowe T."/>
            <person name="Richardson P."/>
        </authorList>
    </citation>
    <scope>NUCLEOTIDE SEQUENCE [LARGE SCALE GENOMIC DNA]</scope>
    <source>
        <strain evidence="10">DSM 4184</strain>
    </source>
</reference>
<evidence type="ECO:0000259" key="8">
    <source>
        <dbReference type="Pfam" id="PF01545"/>
    </source>
</evidence>
<gene>
    <name evidence="10" type="ordered locus">Pisl_0125</name>
</gene>
<evidence type="ECO:0000256" key="7">
    <source>
        <dbReference type="SAM" id="Phobius"/>
    </source>
</evidence>
<evidence type="ECO:0000313" key="11">
    <source>
        <dbReference type="Proteomes" id="UP000002595"/>
    </source>
</evidence>
<dbReference type="RefSeq" id="WP_011761885.1">
    <property type="nucleotide sequence ID" value="NC_008701.1"/>
</dbReference>
<accession>A1RQS6</accession>
<dbReference type="InterPro" id="IPR027470">
    <property type="entry name" value="Cation_efflux_CTD"/>
</dbReference>
<dbReference type="NCBIfam" id="TIGR01297">
    <property type="entry name" value="CDF"/>
    <property type="match status" value="1"/>
</dbReference>
<feature type="transmembrane region" description="Helical" evidence="7">
    <location>
        <begin position="144"/>
        <end position="165"/>
    </location>
</feature>
<evidence type="ECO:0000256" key="3">
    <source>
        <dbReference type="ARBA" id="ARBA00022692"/>
    </source>
</evidence>
<feature type="transmembrane region" description="Helical" evidence="7">
    <location>
        <begin position="105"/>
        <end position="123"/>
    </location>
</feature>
<feature type="domain" description="Cation efflux protein cytoplasmic" evidence="9">
    <location>
        <begin position="213"/>
        <end position="288"/>
    </location>
</feature>
<feature type="transmembrane region" description="Helical" evidence="7">
    <location>
        <begin position="75"/>
        <end position="93"/>
    </location>
</feature>
<dbReference type="OrthoDB" id="8907at2157"/>
<keyword evidence="3 7" id="KW-0812">Transmembrane</keyword>
<dbReference type="GeneID" id="4616581"/>
<dbReference type="Gene3D" id="3.30.70.1350">
    <property type="entry name" value="Cation efflux protein, cytoplasmic domain"/>
    <property type="match status" value="1"/>
</dbReference>
<dbReference type="InterPro" id="IPR027469">
    <property type="entry name" value="Cation_efflux_TMD_sf"/>
</dbReference>
<organism evidence="10 11">
    <name type="scientific">Pyrobaculum islandicum (strain DSM 4184 / JCM 9189 / GEO3)</name>
    <dbReference type="NCBI Taxonomy" id="384616"/>
    <lineage>
        <taxon>Archaea</taxon>
        <taxon>Thermoproteota</taxon>
        <taxon>Thermoprotei</taxon>
        <taxon>Thermoproteales</taxon>
        <taxon>Thermoproteaceae</taxon>
        <taxon>Pyrobaculum</taxon>
    </lineage>
</organism>
<dbReference type="InterPro" id="IPR050291">
    <property type="entry name" value="CDF_Transporter"/>
</dbReference>
<sequence>MDKLKAALTSLIAGIAVTALKITAWLQSFSVAVLADAVHSAVDLLAVAITYLAVKTSVKPPDEEHPYGHYKAETLGGIGGSLAVMASATFIAYEAFTRLVRWEPYTPSLAGVVTMAIAIAVDFNRVVVLRKFRGVSRALEADALHFSTDLASSSAILALLIFGVISEKYAPEVFTRWSPAIDIALATAITIYFIKLSLALLKSSIIELLDYAPPDVVIKTRQLVQRVAGVQAVKTVKVRKAGGVYHADVTIAVDENLTVKEAHEIADQVEKTLKEELGGDIAVHVEPHKPSQRPEETPSAASRSPQEPSGPPSRSPR</sequence>
<dbReference type="InterPro" id="IPR058533">
    <property type="entry name" value="Cation_efflux_TM"/>
</dbReference>
<evidence type="ECO:0000259" key="9">
    <source>
        <dbReference type="Pfam" id="PF16916"/>
    </source>
</evidence>
<dbReference type="PANTHER" id="PTHR43840">
    <property type="entry name" value="MITOCHONDRIAL METAL TRANSPORTER 1-RELATED"/>
    <property type="match status" value="1"/>
</dbReference>
<dbReference type="Pfam" id="PF01545">
    <property type="entry name" value="Cation_efflux"/>
    <property type="match status" value="1"/>
</dbReference>
<dbReference type="STRING" id="384616.Pisl_0125"/>
<dbReference type="PANTHER" id="PTHR43840:SF15">
    <property type="entry name" value="MITOCHONDRIAL METAL TRANSPORTER 1-RELATED"/>
    <property type="match status" value="1"/>
</dbReference>
<keyword evidence="11" id="KW-1185">Reference proteome</keyword>
<keyword evidence="4 7" id="KW-1133">Transmembrane helix</keyword>
<protein>
    <submittedName>
        <fullName evidence="10">Cation diffusion facilitator family transporter</fullName>
    </submittedName>
</protein>
<keyword evidence="2" id="KW-0813">Transport</keyword>
<dbReference type="InterPro" id="IPR002524">
    <property type="entry name" value="Cation_efflux"/>
</dbReference>
<evidence type="ECO:0000256" key="4">
    <source>
        <dbReference type="ARBA" id="ARBA00022989"/>
    </source>
</evidence>